<dbReference type="OrthoDB" id="9791416at2"/>
<accession>A0A562IY35</accession>
<dbReference type="InterPro" id="IPR005656">
    <property type="entry name" value="MmgE_PrpD"/>
</dbReference>
<dbReference type="RefSeq" id="WP_144571147.1">
    <property type="nucleotide sequence ID" value="NZ_VLKG01000004.1"/>
</dbReference>
<dbReference type="Proteomes" id="UP000319627">
    <property type="component" value="Unassembled WGS sequence"/>
</dbReference>
<comment type="similarity">
    <text evidence="1">Belongs to the PrpD family.</text>
</comment>
<reference evidence="4 5" key="1">
    <citation type="submission" date="2019-07" db="EMBL/GenBank/DDBJ databases">
        <title>Genomic Encyclopedia of Type Strains, Phase I: the one thousand microbial genomes (KMG-I) project.</title>
        <authorList>
            <person name="Kyrpides N."/>
        </authorList>
    </citation>
    <scope>NUCLEOTIDE SEQUENCE [LARGE SCALE GENOMIC DNA]</scope>
    <source>
        <strain evidence="4 5">DSM 375</strain>
    </source>
</reference>
<dbReference type="SUPFAM" id="SSF103378">
    <property type="entry name" value="2-methylcitrate dehydratase PrpD"/>
    <property type="match status" value="1"/>
</dbReference>
<dbReference type="Pfam" id="PF19305">
    <property type="entry name" value="MmgE_PrpD_C"/>
    <property type="match status" value="1"/>
</dbReference>
<sequence length="449" mass="47692">MSEDLAASLVEHVLSFPATGLTDEVSQHLGLDLADSLAVTLGGSRAEGIAALQQVVQQQYQSGQARVVNSKLSLPAVAAAQLNASAGHALDYDDTLDEGGGMHAGALVHNAVLAVADELGNVSGADYSLAVALGLDVAVRLALAPTQDFGWHRTSAFGIFGVVAALGRLLKLDHSQLHNAFGIAYSQASGNRQCILDGALSKRLQAGFAARDGITAVLLARAGLTGAQAVFEGPDGFFNLYQRGAYRPDVITEGLGTQLLSARISLKPYPCGRNVHALLDASLAARPAHQGRSIQSIQVYLEEAALARNRTQYPEHSVQAQFSIPFSLALSTLSGQTRLQDYAAPQSASDAVKALAAKVELRSQGNQPSRLVFVYDQGGSHTVPLITPSLGHPHNPLTATDIRRKLWDCNAFAHNPLRDETLEQLLHHSLSIRNLANTQTLTRLLQIDH</sequence>
<dbReference type="PANTHER" id="PTHR16943">
    <property type="entry name" value="2-METHYLCITRATE DEHYDRATASE-RELATED"/>
    <property type="match status" value="1"/>
</dbReference>
<dbReference type="InterPro" id="IPR042188">
    <property type="entry name" value="MmgE/PrpD_sf_2"/>
</dbReference>
<evidence type="ECO:0000313" key="4">
    <source>
        <dbReference type="EMBL" id="TWH75919.1"/>
    </source>
</evidence>
<feature type="domain" description="MmgE/PrpD C-terminal" evidence="3">
    <location>
        <begin position="269"/>
        <end position="411"/>
    </location>
</feature>
<dbReference type="AlphaFoldDB" id="A0A562IY35"/>
<dbReference type="GO" id="GO:0016829">
    <property type="term" value="F:lyase activity"/>
    <property type="evidence" value="ECO:0007669"/>
    <property type="project" value="InterPro"/>
</dbReference>
<organism evidence="4 5">
    <name type="scientific">Azomonas agilis</name>
    <dbReference type="NCBI Taxonomy" id="116849"/>
    <lineage>
        <taxon>Bacteria</taxon>
        <taxon>Pseudomonadati</taxon>
        <taxon>Pseudomonadota</taxon>
        <taxon>Gammaproteobacteria</taxon>
        <taxon>Pseudomonadales</taxon>
        <taxon>Pseudomonadaceae</taxon>
        <taxon>Azomonas</taxon>
    </lineage>
</organism>
<dbReference type="InterPro" id="IPR045337">
    <property type="entry name" value="MmgE_PrpD_C"/>
</dbReference>
<evidence type="ECO:0000259" key="2">
    <source>
        <dbReference type="Pfam" id="PF03972"/>
    </source>
</evidence>
<name>A0A562IY35_9GAMM</name>
<dbReference type="PANTHER" id="PTHR16943:SF8">
    <property type="entry name" value="2-METHYLCITRATE DEHYDRATASE"/>
    <property type="match status" value="1"/>
</dbReference>
<dbReference type="InterPro" id="IPR045336">
    <property type="entry name" value="MmgE_PrpD_N"/>
</dbReference>
<keyword evidence="5" id="KW-1185">Reference proteome</keyword>
<evidence type="ECO:0000313" key="5">
    <source>
        <dbReference type="Proteomes" id="UP000319627"/>
    </source>
</evidence>
<proteinExistence type="inferred from homology"/>
<evidence type="ECO:0000259" key="3">
    <source>
        <dbReference type="Pfam" id="PF19305"/>
    </source>
</evidence>
<feature type="domain" description="MmgE/PrpD N-terminal" evidence="2">
    <location>
        <begin position="9"/>
        <end position="244"/>
    </location>
</feature>
<gene>
    <name evidence="4" type="ORF">LX59_01429</name>
</gene>
<dbReference type="EMBL" id="VLKG01000004">
    <property type="protein sequence ID" value="TWH75919.1"/>
    <property type="molecule type" value="Genomic_DNA"/>
</dbReference>
<dbReference type="Gene3D" id="3.30.1330.120">
    <property type="entry name" value="2-methylcitrate dehydratase PrpD"/>
    <property type="match status" value="1"/>
</dbReference>
<dbReference type="InterPro" id="IPR036148">
    <property type="entry name" value="MmgE/PrpD_sf"/>
</dbReference>
<dbReference type="InterPro" id="IPR042183">
    <property type="entry name" value="MmgE/PrpD_sf_1"/>
</dbReference>
<comment type="caution">
    <text evidence="4">The sequence shown here is derived from an EMBL/GenBank/DDBJ whole genome shotgun (WGS) entry which is preliminary data.</text>
</comment>
<evidence type="ECO:0000256" key="1">
    <source>
        <dbReference type="ARBA" id="ARBA00006174"/>
    </source>
</evidence>
<dbReference type="Gene3D" id="1.10.4100.10">
    <property type="entry name" value="2-methylcitrate dehydratase PrpD"/>
    <property type="match status" value="1"/>
</dbReference>
<dbReference type="Pfam" id="PF03972">
    <property type="entry name" value="MmgE_PrpD_N"/>
    <property type="match status" value="1"/>
</dbReference>
<protein>
    <submittedName>
        <fullName evidence="4">2-methylcitrate dehydratase PrpD</fullName>
    </submittedName>
</protein>